<dbReference type="STRING" id="663278.Ethha_1360"/>
<dbReference type="PANTHER" id="PTHR43471">
    <property type="entry name" value="ABC TRANSPORTER PERMEASE"/>
    <property type="match status" value="1"/>
</dbReference>
<dbReference type="AlphaFoldDB" id="E6U6D1"/>
<reference evidence="2 3" key="1">
    <citation type="submission" date="2010-12" db="EMBL/GenBank/DDBJ databases">
        <title>Complete sequence of Ethanoligenens harbinense YUAN-3.</title>
        <authorList>
            <person name="Lucas S."/>
            <person name="Copeland A."/>
            <person name="Lapidus A."/>
            <person name="Cheng J.-F."/>
            <person name="Bruce D."/>
            <person name="Goodwin L."/>
            <person name="Pitluck S."/>
            <person name="Chertkov O."/>
            <person name="Misra M."/>
            <person name="Detter J.C."/>
            <person name="Han C."/>
            <person name="Tapia R."/>
            <person name="Land M."/>
            <person name="Hauser L."/>
            <person name="Jeffries C."/>
            <person name="Kyrpides N."/>
            <person name="Ivanova N."/>
            <person name="Mikhailova N."/>
            <person name="Wang A."/>
            <person name="Mouttaki H."/>
            <person name="He Z."/>
            <person name="Zhou J."/>
            <person name="Hemme C.L."/>
            <person name="Woyke T."/>
        </authorList>
    </citation>
    <scope>NUCLEOTIDE SEQUENCE [LARGE SCALE GENOMIC DNA]</scope>
    <source>
        <strain evidence="3">DSM 18485 / JCM 12961 / CGMCC 1.5033 / YUAN-3</strain>
    </source>
</reference>
<proteinExistence type="predicted"/>
<dbReference type="KEGG" id="eha:Ethha_1360"/>
<keyword evidence="1" id="KW-0812">Transmembrane</keyword>
<feature type="transmembrane region" description="Helical" evidence="1">
    <location>
        <begin position="77"/>
        <end position="101"/>
    </location>
</feature>
<sequence>MRGFAAFARKELLEQIRSYKAPILLAVLFLFGMTSPLLAKLMPDLFKNLSISGMTITIPTPTAADAWGQFFKNTGQMGLVVLLLIFGTALSQDIARGTLLIPLSKGLSRGAVVLAKYASSLLIWTAGYALSALTCVGYTQYLFSHFGPPHLFFALFCLWLFGAFLLALLLFTGAAAPGSYGGLLFAVAIVGVLLALDAFPKLQAGNPVSLASQSAALLTKTASLQNLWTAVWVTAVCTAACLGCGVLLLQKNGTRS</sequence>
<evidence type="ECO:0000313" key="3">
    <source>
        <dbReference type="Proteomes" id="UP000001551"/>
    </source>
</evidence>
<keyword evidence="1" id="KW-0472">Membrane</keyword>
<dbReference type="RefSeq" id="WP_013485253.1">
    <property type="nucleotide sequence ID" value="NC_014828.1"/>
</dbReference>
<feature type="transmembrane region" description="Helical" evidence="1">
    <location>
        <begin position="121"/>
        <end position="139"/>
    </location>
</feature>
<dbReference type="GO" id="GO:0005886">
    <property type="term" value="C:plasma membrane"/>
    <property type="evidence" value="ECO:0007669"/>
    <property type="project" value="UniProtKB-SubCell"/>
</dbReference>
<dbReference type="Proteomes" id="UP000001551">
    <property type="component" value="Chromosome"/>
</dbReference>
<evidence type="ECO:0000256" key="1">
    <source>
        <dbReference type="SAM" id="Phobius"/>
    </source>
</evidence>
<accession>E6U6D1</accession>
<feature type="transmembrane region" description="Helical" evidence="1">
    <location>
        <begin position="21"/>
        <end position="39"/>
    </location>
</feature>
<keyword evidence="3" id="KW-1185">Reference proteome</keyword>
<evidence type="ECO:0008006" key="4">
    <source>
        <dbReference type="Google" id="ProtNLM"/>
    </source>
</evidence>
<dbReference type="Pfam" id="PF12679">
    <property type="entry name" value="ABC2_membrane_2"/>
    <property type="match status" value="1"/>
</dbReference>
<protein>
    <recommendedName>
        <fullName evidence="4">ABC transporter permease</fullName>
    </recommendedName>
</protein>
<feature type="transmembrane region" description="Helical" evidence="1">
    <location>
        <begin position="227"/>
        <end position="249"/>
    </location>
</feature>
<feature type="transmembrane region" description="Helical" evidence="1">
    <location>
        <begin position="151"/>
        <end position="171"/>
    </location>
</feature>
<dbReference type="GO" id="GO:0140359">
    <property type="term" value="F:ABC-type transporter activity"/>
    <property type="evidence" value="ECO:0007669"/>
    <property type="project" value="InterPro"/>
</dbReference>
<feature type="transmembrane region" description="Helical" evidence="1">
    <location>
        <begin position="178"/>
        <end position="196"/>
    </location>
</feature>
<name>E6U6D1_ETHHY</name>
<dbReference type="HOGENOM" id="CLU_091969_1_0_9"/>
<dbReference type="EMBL" id="CP002400">
    <property type="protein sequence ID" value="ADU26898.1"/>
    <property type="molecule type" value="Genomic_DNA"/>
</dbReference>
<evidence type="ECO:0000313" key="2">
    <source>
        <dbReference type="EMBL" id="ADU26898.1"/>
    </source>
</evidence>
<gene>
    <name evidence="2" type="ordered locus">Ethha_1360</name>
</gene>
<dbReference type="eggNOG" id="COG1277">
    <property type="taxonomic scope" value="Bacteria"/>
</dbReference>
<organism evidence="2 3">
    <name type="scientific">Ethanoligenens harbinense (strain DSM 18485 / JCM 12961 / CGMCC 1.5033 / YUAN-3)</name>
    <dbReference type="NCBI Taxonomy" id="663278"/>
    <lineage>
        <taxon>Bacteria</taxon>
        <taxon>Bacillati</taxon>
        <taxon>Bacillota</taxon>
        <taxon>Clostridia</taxon>
        <taxon>Eubacteriales</taxon>
        <taxon>Oscillospiraceae</taxon>
        <taxon>Ethanoligenens</taxon>
    </lineage>
</organism>
<keyword evidence="1" id="KW-1133">Transmembrane helix</keyword>